<organism evidence="2 3">
    <name type="scientific">Thermogemmata fonticola</name>
    <dbReference type="NCBI Taxonomy" id="2755323"/>
    <lineage>
        <taxon>Bacteria</taxon>
        <taxon>Pseudomonadati</taxon>
        <taxon>Planctomycetota</taxon>
        <taxon>Planctomycetia</taxon>
        <taxon>Gemmatales</taxon>
        <taxon>Gemmataceae</taxon>
        <taxon>Thermogemmata</taxon>
    </lineage>
</organism>
<evidence type="ECO:0000313" key="2">
    <source>
        <dbReference type="EMBL" id="MBA2227595.1"/>
    </source>
</evidence>
<gene>
    <name evidence="2" type="ORF">H0921_15660</name>
</gene>
<accession>A0A7V8VGG7</accession>
<dbReference type="Pfam" id="PF09651">
    <property type="entry name" value="Cas_APE2256"/>
    <property type="match status" value="1"/>
</dbReference>
<dbReference type="AlphaFoldDB" id="A0A7V8VGG7"/>
<keyword evidence="3" id="KW-1185">Reference proteome</keyword>
<dbReference type="NCBIfam" id="TIGR02619">
    <property type="entry name" value="putative CRISPR-associated protein, APE2256 family"/>
    <property type="match status" value="1"/>
</dbReference>
<dbReference type="EMBL" id="JACEFB010000016">
    <property type="protein sequence ID" value="MBA2227595.1"/>
    <property type="molecule type" value="Genomic_DNA"/>
</dbReference>
<feature type="domain" description="CRISPR system ring nuclease SSO1393-like" evidence="1">
    <location>
        <begin position="75"/>
        <end position="208"/>
    </location>
</feature>
<reference evidence="2 3" key="1">
    <citation type="submission" date="2020-07" db="EMBL/GenBank/DDBJ databases">
        <title>Thermogemmata thermophila gen. nov., sp. nov., a novel moderate thermophilic planctomycete from a Kamchatka hot spring.</title>
        <authorList>
            <person name="Elcheninov A.G."/>
            <person name="Podosokorskaya O.A."/>
            <person name="Kovaleva O.L."/>
            <person name="Novikov A."/>
            <person name="Bonch-Osmolovskaya E.A."/>
            <person name="Toshchakov S.V."/>
            <person name="Kublanov I.V."/>
        </authorList>
    </citation>
    <scope>NUCLEOTIDE SEQUENCE [LARGE SCALE GENOMIC DNA]</scope>
    <source>
        <strain evidence="2 3">2918</strain>
    </source>
</reference>
<name>A0A7V8VGG7_9BACT</name>
<protein>
    <submittedName>
        <fullName evidence="2">Putative CRISPR-associated protein</fullName>
    </submittedName>
</protein>
<dbReference type="InterPro" id="IPR013442">
    <property type="entry name" value="SSO1393-like"/>
</dbReference>
<dbReference type="CDD" id="cd09742">
    <property type="entry name" value="Csm6_III-A"/>
    <property type="match status" value="1"/>
</dbReference>
<proteinExistence type="predicted"/>
<dbReference type="Gene3D" id="3.40.50.10770">
    <property type="entry name" value="Hypothetical protein VC1899 like domain (Restriction endonuclease-like)"/>
    <property type="match status" value="1"/>
</dbReference>
<evidence type="ECO:0000313" key="3">
    <source>
        <dbReference type="Proteomes" id="UP000542342"/>
    </source>
</evidence>
<dbReference type="RefSeq" id="WP_194539459.1">
    <property type="nucleotide sequence ID" value="NZ_JACEFB010000016.1"/>
</dbReference>
<evidence type="ECO:0000259" key="1">
    <source>
        <dbReference type="Pfam" id="PF09651"/>
    </source>
</evidence>
<comment type="caution">
    <text evidence="2">The sequence shown here is derived from an EMBL/GenBank/DDBJ whole genome shotgun (WGS) entry which is preliminary data.</text>
</comment>
<dbReference type="Proteomes" id="UP000542342">
    <property type="component" value="Unassembled WGS sequence"/>
</dbReference>
<sequence>MPRTIVLCTVGTSLFYPNLAGLRKTLQEGGGAGNEKAALPPERREILEALASAYEQKDWPAVATQLVRLPASERLCGAEINSMHSLIQHGYVTGDCGVYFLHSDTPEGRAIGEVLREAFRQRGHQPVECVQVTDLQDSDPKLFRTKGLRNLARELSRIIRNHTASACAINATGGYKAQIALAVLIGQAIHVPVYYMHERFSEIIAFPPMPVAFDFDRWMQYSRVLYALEKEPRPWTELQEEWDEVLEGLTEVVDIDGEKWVELSATGQIFHDAFRERFRSHREMLLPPPAPRKEAPLIRDHSVTLKCRPELERYLQEVTQALPCIQRCVTHYTHPDLPLPMGFRIKPKSDELQIEGIYCNGRETVKFFVHTTAETDTQRRAVVAALNEWLDRRK</sequence>